<evidence type="ECO:0000256" key="5">
    <source>
        <dbReference type="ARBA" id="ARBA00023186"/>
    </source>
</evidence>
<dbReference type="Pfam" id="PF07542">
    <property type="entry name" value="ATP12"/>
    <property type="match status" value="1"/>
</dbReference>
<dbReference type="InterPro" id="IPR011419">
    <property type="entry name" value="ATP12_ATP_synth-F1-assembly"/>
</dbReference>
<dbReference type="InterPro" id="IPR007246">
    <property type="entry name" value="Gaa1"/>
</dbReference>
<dbReference type="PANTHER" id="PTHR13304">
    <property type="entry name" value="GLYCOSYLPHOSPHATIDYLINOSITOL ANCHOR ATTACHMENT 1 PROTEIN"/>
    <property type="match status" value="1"/>
</dbReference>
<keyword evidence="8" id="KW-1185">Reference proteome</keyword>
<keyword evidence="3" id="KW-0809">Transit peptide</keyword>
<dbReference type="EMBL" id="JAUJYO010000004">
    <property type="protein sequence ID" value="KAK1319696.1"/>
    <property type="molecule type" value="Genomic_DNA"/>
</dbReference>
<dbReference type="GO" id="GO:0042765">
    <property type="term" value="C:GPI-anchor transamidase complex"/>
    <property type="evidence" value="ECO:0007669"/>
    <property type="project" value="InterPro"/>
</dbReference>
<evidence type="ECO:0000256" key="6">
    <source>
        <dbReference type="SAM" id="MobiDB-lite"/>
    </source>
</evidence>
<keyword evidence="5" id="KW-0143">Chaperone</keyword>
<dbReference type="GO" id="GO:0016255">
    <property type="term" value="P:attachment of GPI anchor to protein"/>
    <property type="evidence" value="ECO:0007669"/>
    <property type="project" value="TreeGrafter"/>
</dbReference>
<dbReference type="AlphaFoldDB" id="A0AAV9F297"/>
<evidence type="ECO:0000256" key="2">
    <source>
        <dbReference type="ARBA" id="ARBA00008231"/>
    </source>
</evidence>
<dbReference type="GO" id="GO:0005739">
    <property type="term" value="C:mitochondrion"/>
    <property type="evidence" value="ECO:0007669"/>
    <property type="project" value="UniProtKB-SubCell"/>
</dbReference>
<evidence type="ECO:0000313" key="8">
    <source>
        <dbReference type="Proteomes" id="UP001180020"/>
    </source>
</evidence>
<dbReference type="Pfam" id="PF04114">
    <property type="entry name" value="Gaa1"/>
    <property type="match status" value="1"/>
</dbReference>
<feature type="compositionally biased region" description="Basic and acidic residues" evidence="6">
    <location>
        <begin position="554"/>
        <end position="565"/>
    </location>
</feature>
<dbReference type="InterPro" id="IPR042272">
    <property type="entry name" value="ATP12_ATP_synth-F1-assembly_N"/>
</dbReference>
<dbReference type="PANTHER" id="PTHR13304:SF0">
    <property type="entry name" value="GLYCOSYLPHOSPHATIDYLINOSITOL ANCHOR ATTACHMENT 1 PROTEIN"/>
    <property type="match status" value="1"/>
</dbReference>
<accession>A0AAV9F297</accession>
<gene>
    <name evidence="7" type="ORF">QJS10_CPB04g00464</name>
</gene>
<sequence length="790" mass="88012">METAHPPKKKPRLLVRLGTFLISHSVAVSVLCCLAGLLTLLLLPVLAKNTYVSENALMPGSANPTFSERDVREADGLVEKIMSLKSMGGETGIELPRLIAQHMADVGAEVYHHEFHPQIDQFHPLHFFSCTSNGKMVLYNNSCVSAGINSVGIARASRGDGKESIILVTPYNGEKLEVSDALSLGLGYSMFTHLSRVSWLAKDIVWLAADSQYGEYGSIAAWLKDYHNPTYTDYPEKHDNEMCRQTNSYDSHDKTNDFNIFRRAGTMAAALVLRVIDDLEDSNIDTLTIYSEASNGQMPNLDLINIVHFLAIHRQGLQVKIEKVGSLLNSVWLKFVGELVEWTGKVAVRLNPQWRFGIPAAEYVDGTATLASSLYYQALGVPTGSHGAFRDYQVDAITLEFSPRTSSYKDIGQSAFLLRGGRLIEGVIRSINNLLEKFHQSFFLYLLSAPNNSDRWVNIGSNVSDRAPIEAVLKRRHWFQSSSVFDWYCVVGHCCVSFVYDDDFESETERERDSMASSSLLLRRSFSAAIRRRLTTSAAASSENDESFSFSPSRAEDEAKDDKINLKPQSSSSSMTRDGSSVTMPMSFMTGSIVGKRFYKEVTTRVADDGNGWTVMLDYRTLKTPSKRPLKCPTLSLAMAIAAEWEFQLLPVTKLEPIFVAIEEKQVEKIDPLLDWVESEFGYKPVVYSSFFGGQQEDDFVKAIENVLKKMTNCELATVDAMAAAAHSLIIPLAIIRRRLQIEEAIELIRLEEDMQVDRWGLVEGGHDVDIADLQVQISSAAVFLGLSQT</sequence>
<comment type="similarity">
    <text evidence="2">Belongs to the ATP12 family.</text>
</comment>
<evidence type="ECO:0000313" key="7">
    <source>
        <dbReference type="EMBL" id="KAK1319696.1"/>
    </source>
</evidence>
<dbReference type="Gene3D" id="3.30.2180.10">
    <property type="entry name" value="ATP12-like"/>
    <property type="match status" value="1"/>
</dbReference>
<name>A0AAV9F297_ACOCL</name>
<comment type="caution">
    <text evidence="7">The sequence shown here is derived from an EMBL/GenBank/DDBJ whole genome shotgun (WGS) entry which is preliminary data.</text>
</comment>
<dbReference type="Gene3D" id="1.10.3580.10">
    <property type="entry name" value="ATP12 ATPase"/>
    <property type="match status" value="1"/>
</dbReference>
<comment type="subcellular location">
    <subcellularLocation>
        <location evidence="1">Mitochondrion</location>
    </subcellularLocation>
</comment>
<proteinExistence type="inferred from homology"/>
<dbReference type="Proteomes" id="UP001180020">
    <property type="component" value="Unassembled WGS sequence"/>
</dbReference>
<keyword evidence="4" id="KW-0496">Mitochondrion</keyword>
<evidence type="ECO:0000256" key="1">
    <source>
        <dbReference type="ARBA" id="ARBA00004173"/>
    </source>
</evidence>
<evidence type="ECO:0000256" key="4">
    <source>
        <dbReference type="ARBA" id="ARBA00023128"/>
    </source>
</evidence>
<organism evidence="7 8">
    <name type="scientific">Acorus calamus</name>
    <name type="common">Sweet flag</name>
    <dbReference type="NCBI Taxonomy" id="4465"/>
    <lineage>
        <taxon>Eukaryota</taxon>
        <taxon>Viridiplantae</taxon>
        <taxon>Streptophyta</taxon>
        <taxon>Embryophyta</taxon>
        <taxon>Tracheophyta</taxon>
        <taxon>Spermatophyta</taxon>
        <taxon>Magnoliopsida</taxon>
        <taxon>Liliopsida</taxon>
        <taxon>Acoraceae</taxon>
        <taxon>Acorus</taxon>
    </lineage>
</organism>
<reference evidence="7" key="2">
    <citation type="submission" date="2023-06" db="EMBL/GenBank/DDBJ databases">
        <authorList>
            <person name="Ma L."/>
            <person name="Liu K.-W."/>
            <person name="Li Z."/>
            <person name="Hsiao Y.-Y."/>
            <person name="Qi Y."/>
            <person name="Fu T."/>
            <person name="Tang G."/>
            <person name="Zhang D."/>
            <person name="Sun W.-H."/>
            <person name="Liu D.-K."/>
            <person name="Li Y."/>
            <person name="Chen G.-Z."/>
            <person name="Liu X.-D."/>
            <person name="Liao X.-Y."/>
            <person name="Jiang Y.-T."/>
            <person name="Yu X."/>
            <person name="Hao Y."/>
            <person name="Huang J."/>
            <person name="Zhao X.-W."/>
            <person name="Ke S."/>
            <person name="Chen Y.-Y."/>
            <person name="Wu W.-L."/>
            <person name="Hsu J.-L."/>
            <person name="Lin Y.-F."/>
            <person name="Huang M.-D."/>
            <person name="Li C.-Y."/>
            <person name="Huang L."/>
            <person name="Wang Z.-W."/>
            <person name="Zhao X."/>
            <person name="Zhong W.-Y."/>
            <person name="Peng D.-H."/>
            <person name="Ahmad S."/>
            <person name="Lan S."/>
            <person name="Zhang J.-S."/>
            <person name="Tsai W.-C."/>
            <person name="Van De Peer Y."/>
            <person name="Liu Z.-J."/>
        </authorList>
    </citation>
    <scope>NUCLEOTIDE SEQUENCE</scope>
    <source>
        <strain evidence="7">CP</strain>
        <tissue evidence="7">Leaves</tissue>
    </source>
</reference>
<feature type="compositionally biased region" description="Low complexity" evidence="6">
    <location>
        <begin position="570"/>
        <end position="581"/>
    </location>
</feature>
<dbReference type="GO" id="GO:0043461">
    <property type="term" value="P:proton-transporting ATP synthase complex assembly"/>
    <property type="evidence" value="ECO:0007669"/>
    <property type="project" value="InterPro"/>
</dbReference>
<protein>
    <submittedName>
        <fullName evidence="7">Uncharacterized protein</fullName>
    </submittedName>
</protein>
<feature type="region of interest" description="Disordered" evidence="6">
    <location>
        <begin position="544"/>
        <end position="583"/>
    </location>
</feature>
<evidence type="ECO:0000256" key="3">
    <source>
        <dbReference type="ARBA" id="ARBA00022946"/>
    </source>
</evidence>
<dbReference type="InterPro" id="IPR023335">
    <property type="entry name" value="ATP12_ortho_dom_sf"/>
</dbReference>
<dbReference type="SUPFAM" id="SSF160909">
    <property type="entry name" value="ATP12-like"/>
    <property type="match status" value="1"/>
</dbReference>
<reference evidence="7" key="1">
    <citation type="journal article" date="2023" name="Nat. Commun.">
        <title>Diploid and tetraploid genomes of Acorus and the evolution of monocots.</title>
        <authorList>
            <person name="Ma L."/>
            <person name="Liu K.W."/>
            <person name="Li Z."/>
            <person name="Hsiao Y.Y."/>
            <person name="Qi Y."/>
            <person name="Fu T."/>
            <person name="Tang G.D."/>
            <person name="Zhang D."/>
            <person name="Sun W.H."/>
            <person name="Liu D.K."/>
            <person name="Li Y."/>
            <person name="Chen G.Z."/>
            <person name="Liu X.D."/>
            <person name="Liao X.Y."/>
            <person name="Jiang Y.T."/>
            <person name="Yu X."/>
            <person name="Hao Y."/>
            <person name="Huang J."/>
            <person name="Zhao X.W."/>
            <person name="Ke S."/>
            <person name="Chen Y.Y."/>
            <person name="Wu W.L."/>
            <person name="Hsu J.L."/>
            <person name="Lin Y.F."/>
            <person name="Huang M.D."/>
            <person name="Li C.Y."/>
            <person name="Huang L."/>
            <person name="Wang Z.W."/>
            <person name="Zhao X."/>
            <person name="Zhong W.Y."/>
            <person name="Peng D.H."/>
            <person name="Ahmad S."/>
            <person name="Lan S."/>
            <person name="Zhang J.S."/>
            <person name="Tsai W.C."/>
            <person name="Van de Peer Y."/>
            <person name="Liu Z.J."/>
        </authorList>
    </citation>
    <scope>NUCLEOTIDE SEQUENCE</scope>
    <source>
        <strain evidence="7">CP</strain>
    </source>
</reference>